<evidence type="ECO:0000313" key="1">
    <source>
        <dbReference type="EMBL" id="GFO28359.1"/>
    </source>
</evidence>
<evidence type="ECO:0000313" key="2">
    <source>
        <dbReference type="Proteomes" id="UP000735302"/>
    </source>
</evidence>
<accession>A0AAV4CBA4</accession>
<protein>
    <submittedName>
        <fullName evidence="1">Uncharacterized protein</fullName>
    </submittedName>
</protein>
<dbReference type="Proteomes" id="UP000735302">
    <property type="component" value="Unassembled WGS sequence"/>
</dbReference>
<keyword evidence="2" id="KW-1185">Reference proteome</keyword>
<organism evidence="1 2">
    <name type="scientific">Plakobranchus ocellatus</name>
    <dbReference type="NCBI Taxonomy" id="259542"/>
    <lineage>
        <taxon>Eukaryota</taxon>
        <taxon>Metazoa</taxon>
        <taxon>Spiralia</taxon>
        <taxon>Lophotrochozoa</taxon>
        <taxon>Mollusca</taxon>
        <taxon>Gastropoda</taxon>
        <taxon>Heterobranchia</taxon>
        <taxon>Euthyneura</taxon>
        <taxon>Panpulmonata</taxon>
        <taxon>Sacoglossa</taxon>
        <taxon>Placobranchoidea</taxon>
        <taxon>Plakobranchidae</taxon>
        <taxon>Plakobranchus</taxon>
    </lineage>
</organism>
<comment type="caution">
    <text evidence="1">The sequence shown here is derived from an EMBL/GenBank/DDBJ whole genome shotgun (WGS) entry which is preliminary data.</text>
</comment>
<reference evidence="1 2" key="1">
    <citation type="journal article" date="2021" name="Elife">
        <title>Chloroplast acquisition without the gene transfer in kleptoplastic sea slugs, Plakobranchus ocellatus.</title>
        <authorList>
            <person name="Maeda T."/>
            <person name="Takahashi S."/>
            <person name="Yoshida T."/>
            <person name="Shimamura S."/>
            <person name="Takaki Y."/>
            <person name="Nagai Y."/>
            <person name="Toyoda A."/>
            <person name="Suzuki Y."/>
            <person name="Arimoto A."/>
            <person name="Ishii H."/>
            <person name="Satoh N."/>
            <person name="Nishiyama T."/>
            <person name="Hasebe M."/>
            <person name="Maruyama T."/>
            <person name="Minagawa J."/>
            <person name="Obokata J."/>
            <person name="Shigenobu S."/>
        </authorList>
    </citation>
    <scope>NUCLEOTIDE SEQUENCE [LARGE SCALE GENOMIC DNA]</scope>
</reference>
<dbReference type="AlphaFoldDB" id="A0AAV4CBA4"/>
<name>A0AAV4CBA4_9GAST</name>
<dbReference type="EMBL" id="BLXT01006036">
    <property type="protein sequence ID" value="GFO28359.1"/>
    <property type="molecule type" value="Genomic_DNA"/>
</dbReference>
<sequence length="79" mass="8857">MAEKNTETNLVLFIFLRRWGVGGKLASESFLRSAWTLLSLVRDPPPAPRQDEGPESLRSPSRGLAIFKKICLKSFHSNS</sequence>
<gene>
    <name evidence="1" type="ORF">PoB_005486400</name>
</gene>
<proteinExistence type="predicted"/>